<dbReference type="InterPro" id="IPR009780">
    <property type="entry name" value="DUF1344"/>
</dbReference>
<dbReference type="RefSeq" id="WP_244487776.1">
    <property type="nucleotide sequence ID" value="NZ_BAABEG010000004.1"/>
</dbReference>
<evidence type="ECO:0008006" key="3">
    <source>
        <dbReference type="Google" id="ProtNLM"/>
    </source>
</evidence>
<dbReference type="Pfam" id="PF07076">
    <property type="entry name" value="DUF1344"/>
    <property type="match status" value="1"/>
</dbReference>
<protein>
    <recommendedName>
        <fullName evidence="3">DUF1344 domain-containing protein</fullName>
    </recommendedName>
</protein>
<name>A0A7X0FCG9_9HYPH</name>
<organism evidence="1 2">
    <name type="scientific">Aminobacter aganoensis</name>
    <dbReference type="NCBI Taxonomy" id="83264"/>
    <lineage>
        <taxon>Bacteria</taxon>
        <taxon>Pseudomonadati</taxon>
        <taxon>Pseudomonadota</taxon>
        <taxon>Alphaproteobacteria</taxon>
        <taxon>Hyphomicrobiales</taxon>
        <taxon>Phyllobacteriaceae</taxon>
        <taxon>Aminobacter</taxon>
    </lineage>
</organism>
<proteinExistence type="predicted"/>
<evidence type="ECO:0000313" key="1">
    <source>
        <dbReference type="EMBL" id="MBB6357125.1"/>
    </source>
</evidence>
<dbReference type="Proteomes" id="UP000536262">
    <property type="component" value="Unassembled WGS sequence"/>
</dbReference>
<accession>A0A7X0FCG9</accession>
<dbReference type="EMBL" id="JACHOU010000020">
    <property type="protein sequence ID" value="MBB6357125.1"/>
    <property type="molecule type" value="Genomic_DNA"/>
</dbReference>
<gene>
    <name evidence="1" type="ORF">GGR00_004945</name>
</gene>
<comment type="caution">
    <text evidence="1">The sequence shown here is derived from an EMBL/GenBank/DDBJ whole genome shotgun (WGS) entry which is preliminary data.</text>
</comment>
<dbReference type="AlphaFoldDB" id="A0A7X0FCG9"/>
<sequence length="77" mass="7751">MALGALALMNSAAFATTKDGVVSEFIPETKVITLEDGSSFTVPPDVAIPSGIVPGAKVSITTDDDDATKVTGVTLSP</sequence>
<keyword evidence="2" id="KW-1185">Reference proteome</keyword>
<evidence type="ECO:0000313" key="2">
    <source>
        <dbReference type="Proteomes" id="UP000536262"/>
    </source>
</evidence>
<reference evidence="1 2" key="1">
    <citation type="submission" date="2020-08" db="EMBL/GenBank/DDBJ databases">
        <title>Genomic Encyclopedia of Type Strains, Phase IV (KMG-IV): sequencing the most valuable type-strain genomes for metagenomic binning, comparative biology and taxonomic classification.</title>
        <authorList>
            <person name="Goeker M."/>
        </authorList>
    </citation>
    <scope>NUCLEOTIDE SEQUENCE [LARGE SCALE GENOMIC DNA]</scope>
    <source>
        <strain evidence="1 2">DSM 7051</strain>
    </source>
</reference>